<dbReference type="GO" id="GO:0016491">
    <property type="term" value="F:oxidoreductase activity"/>
    <property type="evidence" value="ECO:0007669"/>
    <property type="project" value="UniProtKB-KW"/>
</dbReference>
<dbReference type="PANTHER" id="PTHR43756">
    <property type="entry name" value="CHOLINE MONOOXYGENASE, CHLOROPLASTIC"/>
    <property type="match status" value="1"/>
</dbReference>
<protein>
    <submittedName>
        <fullName evidence="8">Unannotated protein</fullName>
    </submittedName>
</protein>
<dbReference type="InterPro" id="IPR015879">
    <property type="entry name" value="Ring_hydroxy_dOase_asu_C_dom"/>
</dbReference>
<organism evidence="8">
    <name type="scientific">freshwater metagenome</name>
    <dbReference type="NCBI Taxonomy" id="449393"/>
    <lineage>
        <taxon>unclassified sequences</taxon>
        <taxon>metagenomes</taxon>
        <taxon>ecological metagenomes</taxon>
    </lineage>
</organism>
<evidence type="ECO:0000256" key="3">
    <source>
        <dbReference type="ARBA" id="ARBA00022723"/>
    </source>
</evidence>
<accession>A0A6J7A091</accession>
<feature type="domain" description="Rieske" evidence="7">
    <location>
        <begin position="57"/>
        <end position="168"/>
    </location>
</feature>
<evidence type="ECO:0000256" key="1">
    <source>
        <dbReference type="ARBA" id="ARBA00001962"/>
    </source>
</evidence>
<dbReference type="InterPro" id="IPR036922">
    <property type="entry name" value="Rieske_2Fe-2S_sf"/>
</dbReference>
<dbReference type="AlphaFoldDB" id="A0A6J7A091"/>
<dbReference type="CDD" id="cd03469">
    <property type="entry name" value="Rieske_RO_Alpha_N"/>
    <property type="match status" value="1"/>
</dbReference>
<name>A0A6J7A091_9ZZZZ</name>
<evidence type="ECO:0000256" key="4">
    <source>
        <dbReference type="ARBA" id="ARBA00023002"/>
    </source>
</evidence>
<dbReference type="CDD" id="cd00680">
    <property type="entry name" value="RHO_alpha_C"/>
    <property type="match status" value="1"/>
</dbReference>
<evidence type="ECO:0000256" key="5">
    <source>
        <dbReference type="ARBA" id="ARBA00023004"/>
    </source>
</evidence>
<keyword evidence="2" id="KW-0001">2Fe-2S</keyword>
<dbReference type="EMBL" id="CAFABK010000015">
    <property type="protein sequence ID" value="CAB4826028.1"/>
    <property type="molecule type" value="Genomic_DNA"/>
</dbReference>
<evidence type="ECO:0000313" key="8">
    <source>
        <dbReference type="EMBL" id="CAB4826028.1"/>
    </source>
</evidence>
<dbReference type="PRINTS" id="PR00090">
    <property type="entry name" value="RNGDIOXGNASE"/>
</dbReference>
<dbReference type="PANTHER" id="PTHR43756:SF5">
    <property type="entry name" value="CHOLINE MONOOXYGENASE, CHLOROPLASTIC"/>
    <property type="match status" value="1"/>
</dbReference>
<dbReference type="SUPFAM" id="SSF50022">
    <property type="entry name" value="ISP domain"/>
    <property type="match status" value="1"/>
</dbReference>
<evidence type="ECO:0000259" key="7">
    <source>
        <dbReference type="PROSITE" id="PS51296"/>
    </source>
</evidence>
<reference evidence="8" key="1">
    <citation type="submission" date="2020-05" db="EMBL/GenBank/DDBJ databases">
        <authorList>
            <person name="Chiriac C."/>
            <person name="Salcher M."/>
            <person name="Ghai R."/>
            <person name="Kavagutti S V."/>
        </authorList>
    </citation>
    <scope>NUCLEOTIDE SEQUENCE</scope>
</reference>
<dbReference type="Pfam" id="PF00848">
    <property type="entry name" value="Ring_hydroxyl_A"/>
    <property type="match status" value="1"/>
</dbReference>
<dbReference type="InterPro" id="IPR001663">
    <property type="entry name" value="Rng_hydr_dOase-A"/>
</dbReference>
<dbReference type="GO" id="GO:0005506">
    <property type="term" value="F:iron ion binding"/>
    <property type="evidence" value="ECO:0007669"/>
    <property type="project" value="InterPro"/>
</dbReference>
<dbReference type="GO" id="GO:0051537">
    <property type="term" value="F:2 iron, 2 sulfur cluster binding"/>
    <property type="evidence" value="ECO:0007669"/>
    <property type="project" value="UniProtKB-KW"/>
</dbReference>
<keyword evidence="6" id="KW-0411">Iron-sulfur</keyword>
<sequence>MTATINGLVTQEPHVMKDVKRWSRRHPELGTEPISTERFISPEFFERERAQIFSKSWINVGSLHDLAGPGSFFTRDLTVLEKAILITQDADGAVRAFHNVCSHRGMKLVWEESGPCPRALVCRFHGWAYGKDGALQSVPDEGEFHFASKDDIGLVPIRTEVWGGFIFVTFDEEETGSVTDHLGPIASRFAEFPFHLLQLQYRYDVPERANWKVAIDAQNEIYHVPMLAPVHRFLAQGAFASNDDGYTRLNTFSREGLHTRYTSVSEDYEETALSKKLTAGNPPWNEKILPLEDAFEFHVLFPNMVMSFFGNMMFTYNFWPVDVNHLVWEIRLHFTEPKTLADLVSRDFSAKRFRDLLCEDKTGHEALQTGCESKARPYLVIGDQEVQIRAFHRSVDDYMAGAQNG</sequence>
<keyword evidence="4" id="KW-0560">Oxidoreductase</keyword>
<keyword evidence="5" id="KW-0408">Iron</keyword>
<dbReference type="InterPro" id="IPR017941">
    <property type="entry name" value="Rieske_2Fe-2S"/>
</dbReference>
<dbReference type="PROSITE" id="PS51296">
    <property type="entry name" value="RIESKE"/>
    <property type="match status" value="1"/>
</dbReference>
<comment type="cofactor">
    <cofactor evidence="1">
        <name>Fe cation</name>
        <dbReference type="ChEBI" id="CHEBI:24875"/>
    </cofactor>
</comment>
<proteinExistence type="predicted"/>
<evidence type="ECO:0000256" key="6">
    <source>
        <dbReference type="ARBA" id="ARBA00023014"/>
    </source>
</evidence>
<keyword evidence="3" id="KW-0479">Metal-binding</keyword>
<dbReference type="Gene3D" id="2.102.10.10">
    <property type="entry name" value="Rieske [2Fe-2S] iron-sulphur domain"/>
    <property type="match status" value="1"/>
</dbReference>
<dbReference type="Gene3D" id="3.90.380.10">
    <property type="entry name" value="Naphthalene 1,2-dioxygenase Alpha Subunit, Chain A, domain 1"/>
    <property type="match status" value="1"/>
</dbReference>
<gene>
    <name evidence="8" type="ORF">UFOPK3204_00502</name>
</gene>
<evidence type="ECO:0000256" key="2">
    <source>
        <dbReference type="ARBA" id="ARBA00022714"/>
    </source>
</evidence>
<dbReference type="Pfam" id="PF00355">
    <property type="entry name" value="Rieske"/>
    <property type="match status" value="1"/>
</dbReference>
<dbReference type="SUPFAM" id="SSF55961">
    <property type="entry name" value="Bet v1-like"/>
    <property type="match status" value="1"/>
</dbReference>